<dbReference type="GO" id="GO:0005886">
    <property type="term" value="C:plasma membrane"/>
    <property type="evidence" value="ECO:0007669"/>
    <property type="project" value="UniProtKB-SubCell"/>
</dbReference>
<organism evidence="8 9">
    <name type="scientific">Marinospirillum celere</name>
    <dbReference type="NCBI Taxonomy" id="1122252"/>
    <lineage>
        <taxon>Bacteria</taxon>
        <taxon>Pseudomonadati</taxon>
        <taxon>Pseudomonadota</taxon>
        <taxon>Gammaproteobacteria</taxon>
        <taxon>Oceanospirillales</taxon>
        <taxon>Oceanospirillaceae</taxon>
        <taxon>Marinospirillum</taxon>
    </lineage>
</organism>
<feature type="transmembrane region" description="Helical" evidence="7">
    <location>
        <begin position="247"/>
        <end position="274"/>
    </location>
</feature>
<feature type="transmembrane region" description="Helical" evidence="7">
    <location>
        <begin position="141"/>
        <end position="163"/>
    </location>
</feature>
<sequence>MQRIAELYALILTWSPIKALHAVFQRFITDDCPRNAAALTYTSLFAVVPLLTVTYSMLAALPVFRGVGDELQSMLFDHFVPATGQVVQDYMGNFAEQARQLTLVGVAFLIVTAGLMIINIEKAFNAIWRVEKPRRGLQAFLIYWTVLTLGPLLLGAGLVLSSYLTSLPLLEKVTDPIGGGVVLWNYLPFVFSALAFTLLYWAVPHCRVRFKDAALGGMAMALLFEMAKAGFTWFVTNFPNYQLVYGAFAAFPLFLLWMYVSWMLILLCAEWVALRGLPEEEKVSEKLEPGLQLLVVLRVLWDAFGRGEGLEENRLRNLAGNESSDLWQEELAWLQERHWIVFDAERQEWLPGCNFAHITFSDWLEQLPWRLPPAEDWPENLADLTLLQSTHKQLEEQQKQLFDQPLSHYFEQRKS</sequence>
<dbReference type="NCBIfam" id="TIGR00765">
    <property type="entry name" value="yihY_not_rbn"/>
    <property type="match status" value="1"/>
</dbReference>
<dbReference type="HAMAP" id="MF_00672">
    <property type="entry name" value="UPF0761"/>
    <property type="match status" value="1"/>
</dbReference>
<keyword evidence="5 7" id="KW-1133">Transmembrane helix</keyword>
<protein>
    <recommendedName>
        <fullName evidence="7">UPF0761 membrane protein SAMN05660443_0734</fullName>
    </recommendedName>
</protein>
<dbReference type="AlphaFoldDB" id="A0A1I1ENA6"/>
<gene>
    <name evidence="8" type="ORF">SAMN05660443_0734</name>
</gene>
<dbReference type="Proteomes" id="UP000199058">
    <property type="component" value="Unassembled WGS sequence"/>
</dbReference>
<dbReference type="Pfam" id="PF03631">
    <property type="entry name" value="Virul_fac_BrkB"/>
    <property type="match status" value="1"/>
</dbReference>
<evidence type="ECO:0000313" key="9">
    <source>
        <dbReference type="Proteomes" id="UP000199058"/>
    </source>
</evidence>
<name>A0A1I1ENA6_9GAMM</name>
<dbReference type="InterPro" id="IPR023679">
    <property type="entry name" value="UPF0761_bac"/>
</dbReference>
<comment type="similarity">
    <text evidence="7">Belongs to the UPF0761 family.</text>
</comment>
<evidence type="ECO:0000256" key="2">
    <source>
        <dbReference type="ARBA" id="ARBA00022475"/>
    </source>
</evidence>
<evidence type="ECO:0000256" key="4">
    <source>
        <dbReference type="ARBA" id="ARBA00022692"/>
    </source>
</evidence>
<evidence type="ECO:0000256" key="1">
    <source>
        <dbReference type="ARBA" id="ARBA00004651"/>
    </source>
</evidence>
<feature type="transmembrane region" description="Helical" evidence="7">
    <location>
        <begin position="101"/>
        <end position="120"/>
    </location>
</feature>
<dbReference type="STRING" id="1122252.SAMN05660443_0734"/>
<accession>A0A1I1ENA6</accession>
<comment type="subcellular location">
    <subcellularLocation>
        <location evidence="1 7">Cell membrane</location>
        <topology evidence="1 7">Multi-pass membrane protein</topology>
    </subcellularLocation>
</comment>
<keyword evidence="3" id="KW-0997">Cell inner membrane</keyword>
<dbReference type="EMBL" id="FOLH01000001">
    <property type="protein sequence ID" value="SFB88669.1"/>
    <property type="molecule type" value="Genomic_DNA"/>
</dbReference>
<proteinExistence type="inferred from homology"/>
<keyword evidence="6 7" id="KW-0472">Membrane</keyword>
<dbReference type="OrthoDB" id="9808671at2"/>
<feature type="transmembrane region" description="Helical" evidence="7">
    <location>
        <begin position="215"/>
        <end position="235"/>
    </location>
</feature>
<dbReference type="InterPro" id="IPR017039">
    <property type="entry name" value="Virul_fac_BrkB"/>
</dbReference>
<dbReference type="PANTHER" id="PTHR30213:SF0">
    <property type="entry name" value="UPF0761 MEMBRANE PROTEIN YIHY"/>
    <property type="match status" value="1"/>
</dbReference>
<keyword evidence="2 7" id="KW-1003">Cell membrane</keyword>
<reference evidence="8 9" key="1">
    <citation type="submission" date="2016-10" db="EMBL/GenBank/DDBJ databases">
        <authorList>
            <person name="de Groot N.N."/>
        </authorList>
    </citation>
    <scope>NUCLEOTIDE SEQUENCE [LARGE SCALE GENOMIC DNA]</scope>
    <source>
        <strain evidence="8 9">DSM 18438</strain>
    </source>
</reference>
<feature type="transmembrane region" description="Helical" evidence="7">
    <location>
        <begin position="183"/>
        <end position="203"/>
    </location>
</feature>
<evidence type="ECO:0000256" key="6">
    <source>
        <dbReference type="ARBA" id="ARBA00023136"/>
    </source>
</evidence>
<evidence type="ECO:0000256" key="7">
    <source>
        <dbReference type="HAMAP-Rule" id="MF_00672"/>
    </source>
</evidence>
<evidence type="ECO:0000256" key="5">
    <source>
        <dbReference type="ARBA" id="ARBA00022989"/>
    </source>
</evidence>
<dbReference type="RefSeq" id="WP_091959289.1">
    <property type="nucleotide sequence ID" value="NZ_FOLH01000001.1"/>
</dbReference>
<evidence type="ECO:0000256" key="3">
    <source>
        <dbReference type="ARBA" id="ARBA00022519"/>
    </source>
</evidence>
<feature type="transmembrane region" description="Helical" evidence="7">
    <location>
        <begin position="44"/>
        <end position="64"/>
    </location>
</feature>
<dbReference type="PANTHER" id="PTHR30213">
    <property type="entry name" value="INNER MEMBRANE PROTEIN YHJD"/>
    <property type="match status" value="1"/>
</dbReference>
<evidence type="ECO:0000313" key="8">
    <source>
        <dbReference type="EMBL" id="SFB88669.1"/>
    </source>
</evidence>
<keyword evidence="9" id="KW-1185">Reference proteome</keyword>
<keyword evidence="4 7" id="KW-0812">Transmembrane</keyword>